<evidence type="ECO:0000256" key="3">
    <source>
        <dbReference type="PROSITE-ProRule" id="PRU00339"/>
    </source>
</evidence>
<dbReference type="GO" id="GO:0060090">
    <property type="term" value="F:molecular adaptor activity"/>
    <property type="evidence" value="ECO:0007669"/>
    <property type="project" value="TreeGrafter"/>
</dbReference>
<feature type="region of interest" description="Disordered" evidence="4">
    <location>
        <begin position="1"/>
        <end position="81"/>
    </location>
</feature>
<dbReference type="InterPro" id="IPR047150">
    <property type="entry name" value="SGT"/>
</dbReference>
<protein>
    <submittedName>
        <fullName evidence="5">Uncharacterized protein</fullName>
    </submittedName>
</protein>
<organism evidence="5 6">
    <name type="scientific">Cylindrotheca closterium</name>
    <dbReference type="NCBI Taxonomy" id="2856"/>
    <lineage>
        <taxon>Eukaryota</taxon>
        <taxon>Sar</taxon>
        <taxon>Stramenopiles</taxon>
        <taxon>Ochrophyta</taxon>
        <taxon>Bacillariophyta</taxon>
        <taxon>Bacillariophyceae</taxon>
        <taxon>Bacillariophycidae</taxon>
        <taxon>Bacillariales</taxon>
        <taxon>Bacillariaceae</taxon>
        <taxon>Cylindrotheca</taxon>
    </lineage>
</organism>
<dbReference type="Gene3D" id="1.25.40.10">
    <property type="entry name" value="Tetratricopeptide repeat domain"/>
    <property type="match status" value="1"/>
</dbReference>
<dbReference type="SMART" id="SM00028">
    <property type="entry name" value="TPR"/>
    <property type="match status" value="3"/>
</dbReference>
<feature type="compositionally biased region" description="Basic and acidic residues" evidence="4">
    <location>
        <begin position="69"/>
        <end position="81"/>
    </location>
</feature>
<proteinExistence type="predicted"/>
<keyword evidence="2 3" id="KW-0802">TPR repeat</keyword>
<reference evidence="5" key="1">
    <citation type="submission" date="2023-08" db="EMBL/GenBank/DDBJ databases">
        <authorList>
            <person name="Audoor S."/>
            <person name="Bilcke G."/>
        </authorList>
    </citation>
    <scope>NUCLEOTIDE SEQUENCE</scope>
</reference>
<dbReference type="GO" id="GO:0006620">
    <property type="term" value="P:post-translational protein targeting to endoplasmic reticulum membrane"/>
    <property type="evidence" value="ECO:0007669"/>
    <property type="project" value="TreeGrafter"/>
</dbReference>
<dbReference type="GO" id="GO:0072380">
    <property type="term" value="C:TRC complex"/>
    <property type="evidence" value="ECO:0007669"/>
    <property type="project" value="TreeGrafter"/>
</dbReference>
<sequence>MTAESSDTAETTGTASTSARPGKAGRIDYDKWHKVTNELVHETEQEEERETEAQKKALGLDGKYANSKAEADERQKAKEVKQAKKILENYTKRETAVRSVLKGLVGPVRKNDDDATNEETKSPEPQIVRITRDMIDAGKRVVSITDTSGQSIQDTIVMTSDLSLLESKMKANAMKPKTYAEDVENDVVEDEETEETRSVFGAIKGFISNVHHCTILVKCKIISGTIEMSHCSNVRLVIEKDATVATLQVDLCQDIEVEFHDAPSGKNPAYGPKVYWGEDKEDRIFHAGVKNMKVQIKRDGFIETERLCDFRKDGAKKIGNASEEEFQFVTSVVEEELVTEAIIRDGATTGDNARAMTQRELDAEKERREKAAKVAVGMAENMIKFKEKDGAKPKVIKDTSATAAATPDPKVEEEEAVEEVYGSMDKDQIDAIVFECNKNKARGNEAFGAGEYAQAILLYSLALDKADELPDAGIPGAKQLFPRDVTLSNRAACFLKLGEHEKAEADATKAAEINPKNVKALFRKGLALHAMKQFMEAIPVLAEAHKMEPKNKQIKEALQFAEVRMTQEQRKRMES</sequence>
<gene>
    <name evidence="5" type="ORF">CYCCA115_LOCUS9695</name>
</gene>
<feature type="compositionally biased region" description="Low complexity" evidence="4">
    <location>
        <begin position="1"/>
        <end position="19"/>
    </location>
</feature>
<keyword evidence="6" id="KW-1185">Reference proteome</keyword>
<dbReference type="PROSITE" id="PS50005">
    <property type="entry name" value="TPR"/>
    <property type="match status" value="2"/>
</dbReference>
<evidence type="ECO:0000256" key="1">
    <source>
        <dbReference type="ARBA" id="ARBA00022737"/>
    </source>
</evidence>
<dbReference type="PANTHER" id="PTHR45831:SF2">
    <property type="entry name" value="LD24721P"/>
    <property type="match status" value="1"/>
</dbReference>
<dbReference type="InterPro" id="IPR019734">
    <property type="entry name" value="TPR_rpt"/>
</dbReference>
<comment type="caution">
    <text evidence="5">The sequence shown here is derived from an EMBL/GenBank/DDBJ whole genome shotgun (WGS) entry which is preliminary data.</text>
</comment>
<evidence type="ECO:0000256" key="2">
    <source>
        <dbReference type="ARBA" id="ARBA00022803"/>
    </source>
</evidence>
<evidence type="ECO:0000313" key="5">
    <source>
        <dbReference type="EMBL" id="CAJ1945551.1"/>
    </source>
</evidence>
<evidence type="ECO:0000313" key="6">
    <source>
        <dbReference type="Proteomes" id="UP001295423"/>
    </source>
</evidence>
<evidence type="ECO:0000256" key="4">
    <source>
        <dbReference type="SAM" id="MobiDB-lite"/>
    </source>
</evidence>
<dbReference type="SUPFAM" id="SSF48452">
    <property type="entry name" value="TPR-like"/>
    <property type="match status" value="1"/>
</dbReference>
<dbReference type="PANTHER" id="PTHR45831">
    <property type="entry name" value="LD24721P"/>
    <property type="match status" value="1"/>
</dbReference>
<name>A0AAD2FME2_9STRA</name>
<feature type="repeat" description="TPR" evidence="3">
    <location>
        <begin position="484"/>
        <end position="517"/>
    </location>
</feature>
<feature type="repeat" description="TPR" evidence="3">
    <location>
        <begin position="518"/>
        <end position="551"/>
    </location>
</feature>
<dbReference type="GO" id="GO:0016020">
    <property type="term" value="C:membrane"/>
    <property type="evidence" value="ECO:0007669"/>
    <property type="project" value="TreeGrafter"/>
</dbReference>
<dbReference type="InterPro" id="IPR011990">
    <property type="entry name" value="TPR-like_helical_dom_sf"/>
</dbReference>
<accession>A0AAD2FME2</accession>
<dbReference type="Proteomes" id="UP001295423">
    <property type="component" value="Unassembled WGS sequence"/>
</dbReference>
<feature type="compositionally biased region" description="Basic and acidic residues" evidence="4">
    <location>
        <begin position="25"/>
        <end position="43"/>
    </location>
</feature>
<dbReference type="EMBL" id="CAKOGP040001446">
    <property type="protein sequence ID" value="CAJ1945551.1"/>
    <property type="molecule type" value="Genomic_DNA"/>
</dbReference>
<dbReference type="Pfam" id="PF00515">
    <property type="entry name" value="TPR_1"/>
    <property type="match status" value="1"/>
</dbReference>
<dbReference type="AlphaFoldDB" id="A0AAD2FME2"/>
<keyword evidence="1" id="KW-0677">Repeat</keyword>